<evidence type="ECO:0000313" key="3">
    <source>
        <dbReference type="Proteomes" id="UP000244810"/>
    </source>
</evidence>
<dbReference type="AlphaFoldDB" id="A0A2T7UR70"/>
<evidence type="ECO:0000256" key="1">
    <source>
        <dbReference type="SAM" id="Phobius"/>
    </source>
</evidence>
<accession>A0A2T7UR70</accession>
<dbReference type="RefSeq" id="WP_107752561.1">
    <property type="nucleotide sequence ID" value="NZ_QBKF01000008.1"/>
</dbReference>
<sequence>MNSLIVQLSSAAAAGSMLLVLWAYLPLAWRLRDPLGRILAAAATVLALAYLLRSAAWDWAHLPSGPAVNAAFNLLIVLAAYLFLRGRLLTIPEPERSHWRWWTAWAHPASRCLIPWRRK</sequence>
<feature type="transmembrane region" description="Helical" evidence="1">
    <location>
        <begin position="34"/>
        <end position="52"/>
    </location>
</feature>
<organism evidence="2 3">
    <name type="scientific">Pararhodobacter aggregans</name>
    <dbReference type="NCBI Taxonomy" id="404875"/>
    <lineage>
        <taxon>Bacteria</taxon>
        <taxon>Pseudomonadati</taxon>
        <taxon>Pseudomonadota</taxon>
        <taxon>Alphaproteobacteria</taxon>
        <taxon>Rhodobacterales</taxon>
        <taxon>Paracoccaceae</taxon>
        <taxon>Pararhodobacter</taxon>
    </lineage>
</organism>
<keyword evidence="1" id="KW-0472">Membrane</keyword>
<keyword evidence="3" id="KW-1185">Reference proteome</keyword>
<reference evidence="2 3" key="1">
    <citation type="journal article" date="2011" name="Syst. Appl. Microbiol.">
        <title>Defluviimonas denitrificans gen. nov., sp. nov., and Pararhodobacter aggregans gen. nov., sp. nov., non-phototrophic Rhodobacteraceae from the biofilter of a marine aquaculture.</title>
        <authorList>
            <person name="Foesel B.U."/>
            <person name="Drake H.L."/>
            <person name="Schramm A."/>
        </authorList>
    </citation>
    <scope>NUCLEOTIDE SEQUENCE [LARGE SCALE GENOMIC DNA]</scope>
    <source>
        <strain evidence="2 3">D1-19</strain>
    </source>
</reference>
<feature type="transmembrane region" description="Helical" evidence="1">
    <location>
        <begin position="64"/>
        <end position="84"/>
    </location>
</feature>
<keyword evidence="1" id="KW-0812">Transmembrane</keyword>
<dbReference type="EMBL" id="QDDR01000006">
    <property type="protein sequence ID" value="PVE47250.1"/>
    <property type="molecule type" value="Genomic_DNA"/>
</dbReference>
<name>A0A2T7UR70_9RHOB</name>
<comment type="caution">
    <text evidence="2">The sequence shown here is derived from an EMBL/GenBank/DDBJ whole genome shotgun (WGS) entry which is preliminary data.</text>
</comment>
<evidence type="ECO:0000313" key="2">
    <source>
        <dbReference type="EMBL" id="PVE47250.1"/>
    </source>
</evidence>
<keyword evidence="1" id="KW-1133">Transmembrane helix</keyword>
<feature type="transmembrane region" description="Helical" evidence="1">
    <location>
        <begin position="6"/>
        <end position="27"/>
    </location>
</feature>
<dbReference type="Proteomes" id="UP000244810">
    <property type="component" value="Unassembled WGS sequence"/>
</dbReference>
<proteinExistence type="predicted"/>
<dbReference type="OrthoDB" id="7772439at2"/>
<protein>
    <submittedName>
        <fullName evidence="2">Uncharacterized protein</fullName>
    </submittedName>
</protein>
<gene>
    <name evidence="2" type="ORF">DDE23_13510</name>
</gene>